<dbReference type="PANTHER" id="PTHR47396">
    <property type="entry name" value="TYPE I RESTRICTION ENZYME ECOKI R PROTEIN"/>
    <property type="match status" value="1"/>
</dbReference>
<dbReference type="GO" id="GO:0003677">
    <property type="term" value="F:DNA binding"/>
    <property type="evidence" value="ECO:0007669"/>
    <property type="project" value="InterPro"/>
</dbReference>
<dbReference type="InterPro" id="IPR050742">
    <property type="entry name" value="Helicase_Restrict-Modif_Enz"/>
</dbReference>
<dbReference type="CDD" id="cd18785">
    <property type="entry name" value="SF2_C"/>
    <property type="match status" value="1"/>
</dbReference>
<dbReference type="EMBL" id="BMMZ01000006">
    <property type="protein sequence ID" value="GGL66120.1"/>
    <property type="molecule type" value="Genomic_DNA"/>
</dbReference>
<dbReference type="PROSITE" id="PS51192">
    <property type="entry name" value="HELICASE_ATP_BIND_1"/>
    <property type="match status" value="1"/>
</dbReference>
<keyword evidence="3" id="KW-1185">Reference proteome</keyword>
<dbReference type="Gene3D" id="3.40.50.300">
    <property type="entry name" value="P-loop containing nucleotide triphosphate hydrolases"/>
    <property type="match status" value="2"/>
</dbReference>
<dbReference type="Pfam" id="PF04851">
    <property type="entry name" value="ResIII"/>
    <property type="match status" value="1"/>
</dbReference>
<accession>A0A917SBH1</accession>
<dbReference type="SUPFAM" id="SSF52540">
    <property type="entry name" value="P-loop containing nucleoside triphosphate hydrolases"/>
    <property type="match status" value="1"/>
</dbReference>
<comment type="caution">
    <text evidence="2">The sequence shown here is derived from an EMBL/GenBank/DDBJ whole genome shotgun (WGS) entry which is preliminary data.</text>
</comment>
<dbReference type="GO" id="GO:0016787">
    <property type="term" value="F:hydrolase activity"/>
    <property type="evidence" value="ECO:0007669"/>
    <property type="project" value="InterPro"/>
</dbReference>
<evidence type="ECO:0000313" key="3">
    <source>
        <dbReference type="Proteomes" id="UP000613840"/>
    </source>
</evidence>
<name>A0A917SBH1_9ACTN</name>
<dbReference type="PANTHER" id="PTHR47396:SF1">
    <property type="entry name" value="ATP-DEPENDENT HELICASE IRC3-RELATED"/>
    <property type="match status" value="1"/>
</dbReference>
<protein>
    <recommendedName>
        <fullName evidence="1">Helicase ATP-binding domain-containing protein</fullName>
    </recommendedName>
</protein>
<dbReference type="AlphaFoldDB" id="A0A917SBH1"/>
<dbReference type="GO" id="GO:0005829">
    <property type="term" value="C:cytosol"/>
    <property type="evidence" value="ECO:0007669"/>
    <property type="project" value="TreeGrafter"/>
</dbReference>
<reference evidence="2" key="1">
    <citation type="journal article" date="2014" name="Int. J. Syst. Evol. Microbiol.">
        <title>Complete genome sequence of Corynebacterium casei LMG S-19264T (=DSM 44701T), isolated from a smear-ripened cheese.</title>
        <authorList>
            <consortium name="US DOE Joint Genome Institute (JGI-PGF)"/>
            <person name="Walter F."/>
            <person name="Albersmeier A."/>
            <person name="Kalinowski J."/>
            <person name="Ruckert C."/>
        </authorList>
    </citation>
    <scope>NUCLEOTIDE SEQUENCE</scope>
    <source>
        <strain evidence="2">CGMCC 4.7306</strain>
    </source>
</reference>
<gene>
    <name evidence="2" type="ORF">GCM10011575_25740</name>
</gene>
<feature type="domain" description="Helicase ATP-binding" evidence="1">
    <location>
        <begin position="16"/>
        <end position="181"/>
    </location>
</feature>
<dbReference type="SMART" id="SM00487">
    <property type="entry name" value="DEXDc"/>
    <property type="match status" value="1"/>
</dbReference>
<dbReference type="InterPro" id="IPR006935">
    <property type="entry name" value="Helicase/UvrB_N"/>
</dbReference>
<evidence type="ECO:0000259" key="1">
    <source>
        <dbReference type="PROSITE" id="PS51192"/>
    </source>
</evidence>
<dbReference type="InterPro" id="IPR014001">
    <property type="entry name" value="Helicase_ATP-bd"/>
</dbReference>
<organism evidence="2 3">
    <name type="scientific">Microlunatus endophyticus</name>
    <dbReference type="NCBI Taxonomy" id="1716077"/>
    <lineage>
        <taxon>Bacteria</taxon>
        <taxon>Bacillati</taxon>
        <taxon>Actinomycetota</taxon>
        <taxon>Actinomycetes</taxon>
        <taxon>Propionibacteriales</taxon>
        <taxon>Propionibacteriaceae</taxon>
        <taxon>Microlunatus</taxon>
    </lineage>
</organism>
<dbReference type="InterPro" id="IPR027417">
    <property type="entry name" value="P-loop_NTPase"/>
</dbReference>
<sequence length="892" mass="96189">MTLRKHQRLAMEALDRAWSEGRRRAWVVLPPGAGKTLLGVETAHLLGLPTVVLSPNTAIQNQWVDASAQAGLEAGDDRDLATALSSLTYQSLAVFDAAAEDDAPLIEQLHDNGKELVRRLQHAGPLLLVLDECHHLLEVWGRLLAELLAMLPQARVLGLTATPPAAMTAGEAELVEELFGAVVFEASIPAVVREGDLAPFAELVWLTEPTAAESTWLAESAERFTELVTQLTDPAFGTTPFLVWLDRRFVTRSGGSSWDGLMRSEPELADAALRLHHAGLLAMPEGAVLVEQHRRDPTSQDWVLLIDDWVTGCLRRAAGNDHVLGAIRAALPSVGQVLTRNGIRAGRSPVDRVLARSESKTVATAAIVAQERLALGERLRLLVLTDHERASATLPADLDGVLDEQSGSAYAVLEALLTDNDLEADDALLVTASTIAGSRDTLTRLAQTVPDVELKIDDGPGFCLLTGPWSSRAWVPHVTRFFEAGGCHVLVGTRGLLGEGWDAQRVTGVVDLTAATTPTAVVQTRGRALRIDPAAPDKVALNWTVVCVAEGHPRGDNDWQRLVRKHTGFFGVDESGVVVDGVAHIDPAFSPYAPPSRADFDTINARMAVRADNREEVRERWRVGQPYDDVAGRTVRVRPGPGQRLGTANAAAEVVIRESAIEIRHPTPAPWFARMVVPSLVVLVIGVLAGVLTHGWSLFALIALPLAYAARVRAQGAEGRRVVAAATEQPSVARIASALADALHEAGLVRRAADALVVSMESDGEYRARLDGVTESESELFARALEELLAPIAEPRYVLPRWVVTTRERTWRELARIGAGKSIVPDGVVWHSVPSVLGTNAARARLFAQAWDHWIGGGDAIYTGSPEGAGVLAAQRGSDPFDVSTVIRREWR</sequence>
<dbReference type="GO" id="GO:0005524">
    <property type="term" value="F:ATP binding"/>
    <property type="evidence" value="ECO:0007669"/>
    <property type="project" value="InterPro"/>
</dbReference>
<dbReference type="Proteomes" id="UP000613840">
    <property type="component" value="Unassembled WGS sequence"/>
</dbReference>
<evidence type="ECO:0000313" key="2">
    <source>
        <dbReference type="EMBL" id="GGL66120.1"/>
    </source>
</evidence>
<proteinExistence type="predicted"/>
<reference evidence="2" key="2">
    <citation type="submission" date="2020-09" db="EMBL/GenBank/DDBJ databases">
        <authorList>
            <person name="Sun Q."/>
            <person name="Zhou Y."/>
        </authorList>
    </citation>
    <scope>NUCLEOTIDE SEQUENCE</scope>
    <source>
        <strain evidence="2">CGMCC 4.7306</strain>
    </source>
</reference>